<organism evidence="2 3">
    <name type="scientific">Leptothoe spongobia TAU-MAC 1115</name>
    <dbReference type="NCBI Taxonomy" id="1967444"/>
    <lineage>
        <taxon>Bacteria</taxon>
        <taxon>Bacillati</taxon>
        <taxon>Cyanobacteriota</taxon>
        <taxon>Cyanophyceae</taxon>
        <taxon>Nodosilineales</taxon>
        <taxon>Cymatolegaceae</taxon>
        <taxon>Leptothoe</taxon>
        <taxon>Leptothoe spongobia</taxon>
    </lineage>
</organism>
<gene>
    <name evidence="2" type="ORF">IXB50_16770</name>
</gene>
<feature type="transmembrane region" description="Helical" evidence="1">
    <location>
        <begin position="64"/>
        <end position="85"/>
    </location>
</feature>
<evidence type="ECO:0000256" key="1">
    <source>
        <dbReference type="SAM" id="Phobius"/>
    </source>
</evidence>
<dbReference type="PANTHER" id="PTHR34679">
    <property type="match status" value="1"/>
</dbReference>
<dbReference type="Proteomes" id="UP000717364">
    <property type="component" value="Unassembled WGS sequence"/>
</dbReference>
<reference evidence="2" key="1">
    <citation type="submission" date="2020-11" db="EMBL/GenBank/DDBJ databases">
        <authorList>
            <person name="Konstantinou D."/>
            <person name="Gkelis S."/>
            <person name="Popin R."/>
            <person name="Fewer D."/>
            <person name="Sivonen K."/>
        </authorList>
    </citation>
    <scope>NUCLEOTIDE SEQUENCE</scope>
    <source>
        <strain evidence="2">TAU-MAC 1115</strain>
    </source>
</reference>
<feature type="transmembrane region" description="Helical" evidence="1">
    <location>
        <begin position="12"/>
        <end position="32"/>
    </location>
</feature>
<protein>
    <submittedName>
        <fullName evidence="2">DUF4079 domain-containing protein</fullName>
    </submittedName>
</protein>
<keyword evidence="1" id="KW-0812">Transmembrane</keyword>
<dbReference type="AlphaFoldDB" id="A0A947GK69"/>
<feature type="transmembrane region" description="Helical" evidence="1">
    <location>
        <begin position="125"/>
        <end position="143"/>
    </location>
</feature>
<name>A0A947GK69_9CYAN</name>
<dbReference type="PANTHER" id="PTHR34679:SF2">
    <property type="entry name" value="OS02G0122500 PROTEIN"/>
    <property type="match status" value="1"/>
</dbReference>
<keyword evidence="1" id="KW-0472">Membrane</keyword>
<reference evidence="2" key="2">
    <citation type="journal article" date="2021" name="Mar. Drugs">
        <title>Genome Reduction and Secondary Metabolism of the Marine Sponge-Associated Cyanobacterium Leptothoe.</title>
        <authorList>
            <person name="Konstantinou D."/>
            <person name="Popin R.V."/>
            <person name="Fewer D.P."/>
            <person name="Sivonen K."/>
            <person name="Gkelis S."/>
        </authorList>
    </citation>
    <scope>NUCLEOTIDE SEQUENCE</scope>
    <source>
        <strain evidence="2">TAU-MAC 1115</strain>
    </source>
</reference>
<dbReference type="InterPro" id="IPR025067">
    <property type="entry name" value="DUF4079"/>
</dbReference>
<sequence length="161" mass="17724">MSPETIEVIKPYLNFIHPVMMWVLFGLMIYAMHLGIQSRKVRYASGQEKKALIKGKFTLKHHQLGSIILALMVLGTIGAMAVTYINNAKLFMGPHLLAGLGMTGLIAIAAALVPFMQRGSETARLAHISLNVVLVGLFGWQAITGMQIMQRILEKSFGIVF</sequence>
<evidence type="ECO:0000313" key="2">
    <source>
        <dbReference type="EMBL" id="MBT9317079.1"/>
    </source>
</evidence>
<comment type="caution">
    <text evidence="2">The sequence shown here is derived from an EMBL/GenBank/DDBJ whole genome shotgun (WGS) entry which is preliminary data.</text>
</comment>
<feature type="transmembrane region" description="Helical" evidence="1">
    <location>
        <begin position="91"/>
        <end position="113"/>
    </location>
</feature>
<dbReference type="EMBL" id="JADOES010000037">
    <property type="protein sequence ID" value="MBT9317079.1"/>
    <property type="molecule type" value="Genomic_DNA"/>
</dbReference>
<proteinExistence type="predicted"/>
<evidence type="ECO:0000313" key="3">
    <source>
        <dbReference type="Proteomes" id="UP000717364"/>
    </source>
</evidence>
<keyword evidence="1" id="KW-1133">Transmembrane helix</keyword>
<dbReference type="RefSeq" id="WP_215610138.1">
    <property type="nucleotide sequence ID" value="NZ_JADOES010000037.1"/>
</dbReference>
<keyword evidence="3" id="KW-1185">Reference proteome</keyword>
<accession>A0A947GK69</accession>
<dbReference type="Pfam" id="PF13301">
    <property type="entry name" value="DUF4079"/>
    <property type="match status" value="1"/>
</dbReference>